<evidence type="ECO:0000313" key="1">
    <source>
        <dbReference type="EMBL" id="MBE5054749.1"/>
    </source>
</evidence>
<name>A0ABR9R7W1_9FIRM</name>
<accession>A0ABR9R7W1</accession>
<dbReference type="Proteomes" id="UP000806211">
    <property type="component" value="Unassembled WGS sequence"/>
</dbReference>
<gene>
    <name evidence="1" type="ORF">INF37_01855</name>
</gene>
<reference evidence="1 2" key="1">
    <citation type="submission" date="2020-10" db="EMBL/GenBank/DDBJ databases">
        <title>ChiBAC.</title>
        <authorList>
            <person name="Zenner C."/>
            <person name="Hitch T.C.A."/>
            <person name="Clavel T."/>
        </authorList>
    </citation>
    <scope>NUCLEOTIDE SEQUENCE [LARGE SCALE GENOMIC DNA]</scope>
    <source>
        <strain evidence="1 2">DSM 107456</strain>
    </source>
</reference>
<organism evidence="1 2">
    <name type="scientific">Pseudoflavonifractor gallinarum</name>
    <dbReference type="NCBI Taxonomy" id="2779352"/>
    <lineage>
        <taxon>Bacteria</taxon>
        <taxon>Bacillati</taxon>
        <taxon>Bacillota</taxon>
        <taxon>Clostridia</taxon>
        <taxon>Eubacteriales</taxon>
        <taxon>Oscillospiraceae</taxon>
        <taxon>Pseudoflavonifractor</taxon>
    </lineage>
</organism>
<evidence type="ECO:0000313" key="2">
    <source>
        <dbReference type="Proteomes" id="UP000806211"/>
    </source>
</evidence>
<keyword evidence="2" id="KW-1185">Reference proteome</keyword>
<dbReference type="RefSeq" id="WP_193536024.1">
    <property type="nucleotide sequence ID" value="NZ_JADCKF010000001.1"/>
</dbReference>
<proteinExistence type="predicted"/>
<sequence>MEGQISLTDTPETKTRESSWLERTMPAMRTAVEDHGGPSDMLIQSATKSYTAVLFCNFTVFRLRLRGKQHSISVPTLFSDLIPEGVIQKQVSSEPKYIRLMIDDQHPLDFYTSFLCQISGATVDRYPKEWDCCSRYLECSNARTCVHPDKAFAMQCGYRKILSSGRVFFGENRNV</sequence>
<comment type="caution">
    <text evidence="1">The sequence shown here is derived from an EMBL/GenBank/DDBJ whole genome shotgun (WGS) entry which is preliminary data.</text>
</comment>
<dbReference type="EMBL" id="JADCKF010000001">
    <property type="protein sequence ID" value="MBE5054749.1"/>
    <property type="molecule type" value="Genomic_DNA"/>
</dbReference>
<protein>
    <submittedName>
        <fullName evidence="1">Uncharacterized protein</fullName>
    </submittedName>
</protein>